<evidence type="ECO:0000313" key="6">
    <source>
        <dbReference type="EMBL" id="KAK9918439.1"/>
    </source>
</evidence>
<keyword evidence="7" id="KW-1185">Reference proteome</keyword>
<evidence type="ECO:0000256" key="2">
    <source>
        <dbReference type="ARBA" id="ARBA00022771"/>
    </source>
</evidence>
<dbReference type="Proteomes" id="UP001491310">
    <property type="component" value="Unassembled WGS sequence"/>
</dbReference>
<evidence type="ECO:0000313" key="7">
    <source>
        <dbReference type="Proteomes" id="UP001491310"/>
    </source>
</evidence>
<keyword evidence="1" id="KW-0479">Metal-binding</keyword>
<dbReference type="EMBL" id="JALJOT010000001">
    <property type="protein sequence ID" value="KAK9918439.1"/>
    <property type="molecule type" value="Genomic_DNA"/>
</dbReference>
<feature type="domain" description="MYND-type" evidence="5">
    <location>
        <begin position="193"/>
        <end position="234"/>
    </location>
</feature>
<accession>A0ABR2Z4N3</accession>
<proteinExistence type="predicted"/>
<evidence type="ECO:0000259" key="5">
    <source>
        <dbReference type="PROSITE" id="PS50865"/>
    </source>
</evidence>
<protein>
    <recommendedName>
        <fullName evidence="5">MYND-type domain-containing protein</fullName>
    </recommendedName>
</protein>
<keyword evidence="2 4" id="KW-0863">Zinc-finger</keyword>
<sequence>MDSLSEQTNDSHAFEPILFRWMIVEGTAKTAEDYGRLVFIYPTTRRFIVIENLQPGQHPQMDLQKHAQNRARVLFCLAKYVGYDPEWARYTTFTEEGASLPADLLKPADSLGQIKYAQHGFGQVDAANFVPSLDADSLEKIDTVIQRSKGMSDSITKYRREVGGRDALHAEVFNADGVPFLGPDTFMRVFPQCLNCRRSGMDIPMMVCSRCKIARYCGVVCQKAHWKTGHRHFCKKE</sequence>
<evidence type="ECO:0000256" key="1">
    <source>
        <dbReference type="ARBA" id="ARBA00022723"/>
    </source>
</evidence>
<gene>
    <name evidence="6" type="ORF">WJX75_004085</name>
</gene>
<dbReference type="PROSITE" id="PS50865">
    <property type="entry name" value="ZF_MYND_2"/>
    <property type="match status" value="1"/>
</dbReference>
<evidence type="ECO:0000256" key="4">
    <source>
        <dbReference type="PROSITE-ProRule" id="PRU00134"/>
    </source>
</evidence>
<dbReference type="SUPFAM" id="SSF144232">
    <property type="entry name" value="HIT/MYND zinc finger-like"/>
    <property type="match status" value="1"/>
</dbReference>
<dbReference type="PROSITE" id="PS01360">
    <property type="entry name" value="ZF_MYND_1"/>
    <property type="match status" value="1"/>
</dbReference>
<evidence type="ECO:0000256" key="3">
    <source>
        <dbReference type="ARBA" id="ARBA00022833"/>
    </source>
</evidence>
<organism evidence="6 7">
    <name type="scientific">Coccomyxa subellipsoidea</name>
    <dbReference type="NCBI Taxonomy" id="248742"/>
    <lineage>
        <taxon>Eukaryota</taxon>
        <taxon>Viridiplantae</taxon>
        <taxon>Chlorophyta</taxon>
        <taxon>core chlorophytes</taxon>
        <taxon>Trebouxiophyceae</taxon>
        <taxon>Trebouxiophyceae incertae sedis</taxon>
        <taxon>Coccomyxaceae</taxon>
        <taxon>Coccomyxa</taxon>
    </lineage>
</organism>
<dbReference type="InterPro" id="IPR002893">
    <property type="entry name" value="Znf_MYND"/>
</dbReference>
<comment type="caution">
    <text evidence="6">The sequence shown here is derived from an EMBL/GenBank/DDBJ whole genome shotgun (WGS) entry which is preliminary data.</text>
</comment>
<name>A0ABR2Z4N3_9CHLO</name>
<dbReference type="Gene3D" id="6.10.140.2220">
    <property type="match status" value="1"/>
</dbReference>
<reference evidence="6 7" key="1">
    <citation type="journal article" date="2024" name="Nat. Commun.">
        <title>Phylogenomics reveals the evolutionary origins of lichenization in chlorophyte algae.</title>
        <authorList>
            <person name="Puginier C."/>
            <person name="Libourel C."/>
            <person name="Otte J."/>
            <person name="Skaloud P."/>
            <person name="Haon M."/>
            <person name="Grisel S."/>
            <person name="Petersen M."/>
            <person name="Berrin J.G."/>
            <person name="Delaux P.M."/>
            <person name="Dal Grande F."/>
            <person name="Keller J."/>
        </authorList>
    </citation>
    <scope>NUCLEOTIDE SEQUENCE [LARGE SCALE GENOMIC DNA]</scope>
    <source>
        <strain evidence="6 7">SAG 216-7</strain>
    </source>
</reference>
<dbReference type="Pfam" id="PF01753">
    <property type="entry name" value="zf-MYND"/>
    <property type="match status" value="1"/>
</dbReference>
<keyword evidence="3" id="KW-0862">Zinc</keyword>